<evidence type="ECO:0000313" key="3">
    <source>
        <dbReference type="EMBL" id="GMN56235.1"/>
    </source>
</evidence>
<dbReference type="EMBL" id="BTGU01000062">
    <property type="protein sequence ID" value="GMN56235.1"/>
    <property type="molecule type" value="Genomic_DNA"/>
</dbReference>
<proteinExistence type="predicted"/>
<evidence type="ECO:0000256" key="2">
    <source>
        <dbReference type="SAM" id="SignalP"/>
    </source>
</evidence>
<comment type="caution">
    <text evidence="3">The sequence shown here is derived from an EMBL/GenBank/DDBJ whole genome shotgun (WGS) entry which is preliminary data.</text>
</comment>
<evidence type="ECO:0000313" key="4">
    <source>
        <dbReference type="Proteomes" id="UP001187192"/>
    </source>
</evidence>
<keyword evidence="4" id="KW-1185">Reference proteome</keyword>
<reference evidence="3" key="1">
    <citation type="submission" date="2023-07" db="EMBL/GenBank/DDBJ databases">
        <title>draft genome sequence of fig (Ficus carica).</title>
        <authorList>
            <person name="Takahashi T."/>
            <person name="Nishimura K."/>
        </authorList>
    </citation>
    <scope>NUCLEOTIDE SEQUENCE</scope>
</reference>
<organism evidence="3 4">
    <name type="scientific">Ficus carica</name>
    <name type="common">Common fig</name>
    <dbReference type="NCBI Taxonomy" id="3494"/>
    <lineage>
        <taxon>Eukaryota</taxon>
        <taxon>Viridiplantae</taxon>
        <taxon>Streptophyta</taxon>
        <taxon>Embryophyta</taxon>
        <taxon>Tracheophyta</taxon>
        <taxon>Spermatophyta</taxon>
        <taxon>Magnoliopsida</taxon>
        <taxon>eudicotyledons</taxon>
        <taxon>Gunneridae</taxon>
        <taxon>Pentapetalae</taxon>
        <taxon>rosids</taxon>
        <taxon>fabids</taxon>
        <taxon>Rosales</taxon>
        <taxon>Moraceae</taxon>
        <taxon>Ficeae</taxon>
        <taxon>Ficus</taxon>
    </lineage>
</organism>
<feature type="signal peptide" evidence="2">
    <location>
        <begin position="1"/>
        <end position="18"/>
    </location>
</feature>
<dbReference type="Proteomes" id="UP001187192">
    <property type="component" value="Unassembled WGS sequence"/>
</dbReference>
<feature type="chain" id="PRO_5041730187" evidence="2">
    <location>
        <begin position="19"/>
        <end position="101"/>
    </location>
</feature>
<keyword evidence="1" id="KW-0812">Transmembrane</keyword>
<protein>
    <submittedName>
        <fullName evidence="3">Uncharacterized protein</fullName>
    </submittedName>
</protein>
<accession>A0AA88APS9</accession>
<sequence length="101" mass="11087">MYLLFVQFFLNLLYEGKLRCPRCVPLIAKAGGHLRYSCSIQTKSVSGPATSCKERIASACAFGYFFAGVASGVFQLSISLLSLFKYAFTNSSLGPPEWQNT</sequence>
<dbReference type="AlphaFoldDB" id="A0AA88APS9"/>
<gene>
    <name evidence="3" type="ORF">TIFTF001_025369</name>
</gene>
<keyword evidence="1" id="KW-0472">Membrane</keyword>
<keyword evidence="1" id="KW-1133">Transmembrane helix</keyword>
<keyword evidence="2" id="KW-0732">Signal</keyword>
<evidence type="ECO:0000256" key="1">
    <source>
        <dbReference type="SAM" id="Phobius"/>
    </source>
</evidence>
<name>A0AA88APS9_FICCA</name>
<feature type="transmembrane region" description="Helical" evidence="1">
    <location>
        <begin position="61"/>
        <end position="88"/>
    </location>
</feature>